<dbReference type="PANTHER" id="PTHR33835:SF1">
    <property type="entry name" value="METALLO-BETA-LACTAMASE DOMAIN-CONTAINING PROTEIN"/>
    <property type="match status" value="1"/>
</dbReference>
<dbReference type="STRING" id="588602.SAMN04487991_3616"/>
<reference evidence="2" key="1">
    <citation type="submission" date="2016-10" db="EMBL/GenBank/DDBJ databases">
        <authorList>
            <person name="Varghese N."/>
            <person name="Submissions S."/>
        </authorList>
    </citation>
    <scope>NUCLEOTIDE SEQUENCE [LARGE SCALE GENOMIC DNA]</scope>
    <source>
        <strain evidence="2">DSM 26471</strain>
    </source>
</reference>
<accession>A0A1I3W7S2</accession>
<organism evidence="1 2">
    <name type="scientific">Celeribacter neptunius</name>
    <dbReference type="NCBI Taxonomy" id="588602"/>
    <lineage>
        <taxon>Bacteria</taxon>
        <taxon>Pseudomonadati</taxon>
        <taxon>Pseudomonadota</taxon>
        <taxon>Alphaproteobacteria</taxon>
        <taxon>Rhodobacterales</taxon>
        <taxon>Roseobacteraceae</taxon>
        <taxon>Celeribacter</taxon>
    </lineage>
</organism>
<dbReference type="EMBL" id="FORH01000008">
    <property type="protein sequence ID" value="SFK03535.1"/>
    <property type="molecule type" value="Genomic_DNA"/>
</dbReference>
<dbReference type="SUPFAM" id="SSF56281">
    <property type="entry name" value="Metallo-hydrolase/oxidoreductase"/>
    <property type="match status" value="1"/>
</dbReference>
<protein>
    <recommendedName>
        <fullName evidence="3">DUF4336 domain-containing protein</fullName>
    </recommendedName>
</protein>
<evidence type="ECO:0000313" key="1">
    <source>
        <dbReference type="EMBL" id="SFK03535.1"/>
    </source>
</evidence>
<keyword evidence="2" id="KW-1185">Reference proteome</keyword>
<sequence>MRLTRPDVTDHVTDPLYHPLNTLKPVGPDPDAGIWIADGPSVPFYGINFPTRMTVVRVNGKLWVHSPIAIDEGLLDQLADLGPIGWLIAPNPIHYVSVHLWHKRFPQAQVLAAPGVKERAAKYGVPFPKHDVLTDEAPGGPEGYAADIRQRLVRGHRFLHEVVFYHMPSNTLILTDLIENFEAHKVGRMKAFLMRIAGILDPDGKAPADMRGSFKSKKQAREVMREVISWQPEQVILSHGRWYQRNGTAELKRAFRWLRV</sequence>
<dbReference type="Pfam" id="PF14234">
    <property type="entry name" value="DUF4336"/>
    <property type="match status" value="1"/>
</dbReference>
<name>A0A1I3W7S2_9RHOB</name>
<gene>
    <name evidence="1" type="ORF">SAMN04487991_3616</name>
</gene>
<dbReference type="InterPro" id="IPR036866">
    <property type="entry name" value="RibonucZ/Hydroxyglut_hydro"/>
</dbReference>
<evidence type="ECO:0000313" key="2">
    <source>
        <dbReference type="Proteomes" id="UP000199630"/>
    </source>
</evidence>
<evidence type="ECO:0008006" key="3">
    <source>
        <dbReference type="Google" id="ProtNLM"/>
    </source>
</evidence>
<dbReference type="InterPro" id="IPR025638">
    <property type="entry name" value="DUF4336"/>
</dbReference>
<dbReference type="PANTHER" id="PTHR33835">
    <property type="entry name" value="YALI0C07656P"/>
    <property type="match status" value="1"/>
</dbReference>
<dbReference type="AlphaFoldDB" id="A0A1I3W7S2"/>
<dbReference type="Proteomes" id="UP000199630">
    <property type="component" value="Unassembled WGS sequence"/>
</dbReference>
<proteinExistence type="predicted"/>